<feature type="region of interest" description="Disordered" evidence="1">
    <location>
        <begin position="1"/>
        <end position="70"/>
    </location>
</feature>
<sequence length="70" mass="7230">MKGTRAIGSAPERSSAGMDLSLTGLPPPVSRRPGSAATTKPIVRSVSMVTGSEQKRKALVASDPGDQLHM</sequence>
<gene>
    <name evidence="2" type="ORF">P7K49_012063</name>
</gene>
<protein>
    <submittedName>
        <fullName evidence="2">Uncharacterized protein</fullName>
    </submittedName>
</protein>
<organism evidence="2 3">
    <name type="scientific">Saguinus oedipus</name>
    <name type="common">Cotton-top tamarin</name>
    <name type="synonym">Oedipomidas oedipus</name>
    <dbReference type="NCBI Taxonomy" id="9490"/>
    <lineage>
        <taxon>Eukaryota</taxon>
        <taxon>Metazoa</taxon>
        <taxon>Chordata</taxon>
        <taxon>Craniata</taxon>
        <taxon>Vertebrata</taxon>
        <taxon>Euteleostomi</taxon>
        <taxon>Mammalia</taxon>
        <taxon>Eutheria</taxon>
        <taxon>Euarchontoglires</taxon>
        <taxon>Primates</taxon>
        <taxon>Haplorrhini</taxon>
        <taxon>Platyrrhini</taxon>
        <taxon>Cebidae</taxon>
        <taxon>Callitrichinae</taxon>
        <taxon>Saguinus</taxon>
    </lineage>
</organism>
<evidence type="ECO:0000313" key="2">
    <source>
        <dbReference type="EMBL" id="KAK2112316.1"/>
    </source>
</evidence>
<reference evidence="2 3" key="1">
    <citation type="submission" date="2023-05" db="EMBL/GenBank/DDBJ databases">
        <title>B98-5 Cell Line De Novo Hybrid Assembly: An Optical Mapping Approach.</title>
        <authorList>
            <person name="Kananen K."/>
            <person name="Auerbach J.A."/>
            <person name="Kautto E."/>
            <person name="Blachly J.S."/>
        </authorList>
    </citation>
    <scope>NUCLEOTIDE SEQUENCE [LARGE SCALE GENOMIC DNA]</scope>
    <source>
        <strain evidence="2">B95-8</strain>
        <tissue evidence="2">Cell line</tissue>
    </source>
</reference>
<dbReference type="Proteomes" id="UP001266305">
    <property type="component" value="Unassembled WGS sequence"/>
</dbReference>
<dbReference type="EMBL" id="JASSZA010000005">
    <property type="protein sequence ID" value="KAK2112316.1"/>
    <property type="molecule type" value="Genomic_DNA"/>
</dbReference>
<evidence type="ECO:0000313" key="3">
    <source>
        <dbReference type="Proteomes" id="UP001266305"/>
    </source>
</evidence>
<evidence type="ECO:0000256" key="1">
    <source>
        <dbReference type="SAM" id="MobiDB-lite"/>
    </source>
</evidence>
<proteinExistence type="predicted"/>
<comment type="caution">
    <text evidence="2">The sequence shown here is derived from an EMBL/GenBank/DDBJ whole genome shotgun (WGS) entry which is preliminary data.</text>
</comment>
<name>A0ABQ9VSE8_SAGOE</name>
<accession>A0ABQ9VSE8</accession>
<keyword evidence="3" id="KW-1185">Reference proteome</keyword>